<dbReference type="KEGG" id="hdo:MUK72_11020"/>
<dbReference type="InterPro" id="IPR015943">
    <property type="entry name" value="WD40/YVTN_repeat-like_dom_sf"/>
</dbReference>
<evidence type="ECO:0000313" key="7">
    <source>
        <dbReference type="EMBL" id="UOO94494.1"/>
    </source>
</evidence>
<dbReference type="Proteomes" id="UP000830542">
    <property type="component" value="Chromosome"/>
</dbReference>
<dbReference type="InterPro" id="IPR045232">
    <property type="entry name" value="FAM234"/>
</dbReference>
<dbReference type="GeneID" id="71762386"/>
<keyword evidence="2" id="KW-0812">Transmembrane</keyword>
<protein>
    <submittedName>
        <fullName evidence="7">PQQ-binding-like beta-propeller repeat protein</fullName>
    </submittedName>
</protein>
<dbReference type="GO" id="GO:0016020">
    <property type="term" value="C:membrane"/>
    <property type="evidence" value="ECO:0007669"/>
    <property type="project" value="UniProtKB-SubCell"/>
</dbReference>
<dbReference type="InterPro" id="IPR002372">
    <property type="entry name" value="PQQ_rpt_dom"/>
</dbReference>
<dbReference type="EMBL" id="CP095005">
    <property type="protein sequence ID" value="UOO94494.1"/>
    <property type="molecule type" value="Genomic_DNA"/>
</dbReference>
<feature type="domain" description="Pyrrolo-quinoline quinone repeat" evidence="5">
    <location>
        <begin position="218"/>
        <end position="409"/>
    </location>
</feature>
<dbReference type="RefSeq" id="WP_244700416.1">
    <property type="nucleotide sequence ID" value="NZ_BAAADN010000002.1"/>
</dbReference>
<keyword evidence="8" id="KW-1185">Reference proteome</keyword>
<accession>A0AAV3SDQ3</accession>
<dbReference type="EMBL" id="BAAADN010000002">
    <property type="protein sequence ID" value="GAA0450871.1"/>
    <property type="molecule type" value="Genomic_DNA"/>
</dbReference>
<gene>
    <name evidence="6" type="ORF">GCM10008985_03160</name>
    <name evidence="7" type="ORF">MUK72_11020</name>
</gene>
<dbReference type="Pfam" id="PF13360">
    <property type="entry name" value="PQQ_2"/>
    <property type="match status" value="1"/>
</dbReference>
<evidence type="ECO:0000259" key="5">
    <source>
        <dbReference type="Pfam" id="PF13360"/>
    </source>
</evidence>
<evidence type="ECO:0000256" key="4">
    <source>
        <dbReference type="ARBA" id="ARBA00023136"/>
    </source>
</evidence>
<keyword evidence="3" id="KW-1133">Transmembrane helix</keyword>
<organism evidence="6 9">
    <name type="scientific">Halococcus dombrowskii</name>
    <dbReference type="NCBI Taxonomy" id="179637"/>
    <lineage>
        <taxon>Archaea</taxon>
        <taxon>Methanobacteriati</taxon>
        <taxon>Methanobacteriota</taxon>
        <taxon>Stenosarchaea group</taxon>
        <taxon>Halobacteria</taxon>
        <taxon>Halobacteriales</taxon>
        <taxon>Halococcaceae</taxon>
        <taxon>Halococcus</taxon>
    </lineage>
</organism>
<dbReference type="Gene3D" id="2.130.10.10">
    <property type="entry name" value="YVTN repeat-like/Quinoprotein amine dehydrogenase"/>
    <property type="match status" value="2"/>
</dbReference>
<evidence type="ECO:0000313" key="9">
    <source>
        <dbReference type="Proteomes" id="UP001500962"/>
    </source>
</evidence>
<evidence type="ECO:0000256" key="2">
    <source>
        <dbReference type="ARBA" id="ARBA00022692"/>
    </source>
</evidence>
<sequence>MQTRTVVAVVLLVSVLAGTAFVGYSSLAGSSGTLDERWVSNTSTSILGNHHAPAAGKIDGKGMVFAPVSGSGNGSSCRLVAMTADGATPEWRYRVPAANCTIHSVADPTLADFDDDGTKEVVATTTEDLVTALDPQTGEREFAYNLTDYGYTQPLVADVTGDGANETVVVDFRGTAFVLRPNGSAVWTEKLDAKTEAQPAVADFTGDNESEIAVGAGQKVVLLDRNGTVRWNRTQPFDSSITWMTTGQADEDEATEIVAATFGGRVVAIDGERGTIEWQKEFGDLAAVHAFGDGDGDGAVEVYATAKDGKLRSLDASDGTVEWTTQLTAEDVPMTPPPSMGDVDGDGEPEIVAVTNDGIVSVVDPKSGDVRASYERNVPIYVHPTVANTDGDPAAELYAVYGDGRVVALSYTES</sequence>
<comment type="subcellular location">
    <subcellularLocation>
        <location evidence="1">Membrane</location>
        <topology evidence="1">Single-pass membrane protein</topology>
    </subcellularLocation>
</comment>
<reference evidence="6" key="1">
    <citation type="journal article" date="2014" name="Int. J. Syst. Evol. Microbiol.">
        <title>Complete genome sequence of Corynebacterium casei LMG S-19264T (=DSM 44701T), isolated from a smear-ripened cheese.</title>
        <authorList>
            <consortium name="US DOE Joint Genome Institute (JGI-PGF)"/>
            <person name="Walter F."/>
            <person name="Albersmeier A."/>
            <person name="Kalinowski J."/>
            <person name="Ruckert C."/>
        </authorList>
    </citation>
    <scope>NUCLEOTIDE SEQUENCE</scope>
    <source>
        <strain evidence="6">JCM 12289</strain>
    </source>
</reference>
<dbReference type="PANTHER" id="PTHR21419">
    <property type="match status" value="1"/>
</dbReference>
<proteinExistence type="predicted"/>
<name>A0AAV3SDQ3_HALDO</name>
<keyword evidence="4" id="KW-0472">Membrane</keyword>
<dbReference type="AlphaFoldDB" id="A0AAV3SDQ3"/>
<evidence type="ECO:0000313" key="6">
    <source>
        <dbReference type="EMBL" id="GAA0450871.1"/>
    </source>
</evidence>
<dbReference type="InterPro" id="IPR028994">
    <property type="entry name" value="Integrin_alpha_N"/>
</dbReference>
<reference evidence="7" key="2">
    <citation type="submission" date="2022-04" db="EMBL/GenBank/DDBJ databases">
        <title>Sequencing and genomic assembly of Halococcus dombrowskii.</title>
        <authorList>
            <person name="Lim S.W."/>
            <person name="MacLea K.S."/>
        </authorList>
    </citation>
    <scope>NUCLEOTIDE SEQUENCE</scope>
    <source>
        <strain evidence="7">H4</strain>
    </source>
</reference>
<dbReference type="PANTHER" id="PTHR21419:SF23">
    <property type="entry name" value="PROTEIN DEFECTIVE IN EXINE FORMATION 1"/>
    <property type="match status" value="1"/>
</dbReference>
<dbReference type="SUPFAM" id="SSF69318">
    <property type="entry name" value="Integrin alpha N-terminal domain"/>
    <property type="match status" value="1"/>
</dbReference>
<evidence type="ECO:0000256" key="1">
    <source>
        <dbReference type="ARBA" id="ARBA00004167"/>
    </source>
</evidence>
<evidence type="ECO:0000313" key="8">
    <source>
        <dbReference type="Proteomes" id="UP000830542"/>
    </source>
</evidence>
<reference evidence="6" key="3">
    <citation type="submission" date="2023-12" db="EMBL/GenBank/DDBJ databases">
        <authorList>
            <person name="Sun Q."/>
            <person name="Inoue M."/>
        </authorList>
    </citation>
    <scope>NUCLEOTIDE SEQUENCE</scope>
    <source>
        <strain evidence="6">JCM 12289</strain>
    </source>
</reference>
<evidence type="ECO:0000256" key="3">
    <source>
        <dbReference type="ARBA" id="ARBA00022989"/>
    </source>
</evidence>
<dbReference type="Proteomes" id="UP001500962">
    <property type="component" value="Unassembled WGS sequence"/>
</dbReference>